<dbReference type="Pfam" id="PF05974">
    <property type="entry name" value="DUF892"/>
    <property type="match status" value="1"/>
</dbReference>
<dbReference type="RefSeq" id="WP_076626384.1">
    <property type="nucleotide sequence ID" value="NZ_CP019312.1"/>
</dbReference>
<accession>A0A1P8MR15</accession>
<proteinExistence type="predicted"/>
<dbReference type="EMBL" id="CP019312">
    <property type="protein sequence ID" value="APX10517.1"/>
    <property type="molecule type" value="Genomic_DNA"/>
</dbReference>
<organism evidence="1 2">
    <name type="scientific">Tateyamaria omphalii</name>
    <dbReference type="NCBI Taxonomy" id="299262"/>
    <lineage>
        <taxon>Bacteria</taxon>
        <taxon>Pseudomonadati</taxon>
        <taxon>Pseudomonadota</taxon>
        <taxon>Alphaproteobacteria</taxon>
        <taxon>Rhodobacterales</taxon>
        <taxon>Roseobacteraceae</taxon>
        <taxon>Tateyamaria</taxon>
    </lineage>
</organism>
<dbReference type="CDD" id="cd07909">
    <property type="entry name" value="YciF"/>
    <property type="match status" value="1"/>
</dbReference>
<dbReference type="Gene3D" id="1.20.1260.10">
    <property type="match status" value="1"/>
</dbReference>
<dbReference type="PANTHER" id="PTHR30565">
    <property type="entry name" value="PROTEIN YCIF"/>
    <property type="match status" value="1"/>
</dbReference>
<sequence length="164" mass="17806">MSLNSLHDVYIDQLQDIYSACKQSGGVTRKLADAATDTSLKDALERGVEGIERGMDTLGDIIKGHDADPDGEHCKGMEGLVNEARAHGLEQDFGDSAAQDAMIITQYQRMAHYAIAGYGCCLAFARRMDHTEDASKLEECLNKSYDGDRAMTDLATGNINRDAA</sequence>
<reference evidence="1 2" key="1">
    <citation type="submission" date="2017-01" db="EMBL/GenBank/DDBJ databases">
        <title>Complete genome of Tateyamaria omphalii DOK1-4 isolated from seawater in Dokdo.</title>
        <authorList>
            <person name="Kim J.H."/>
            <person name="Chi W.-J."/>
        </authorList>
    </citation>
    <scope>NUCLEOTIDE SEQUENCE [LARGE SCALE GENOMIC DNA]</scope>
    <source>
        <strain evidence="1 2">DOK1-4</strain>
    </source>
</reference>
<dbReference type="KEGG" id="tom:BWR18_01495"/>
<dbReference type="STRING" id="299262.BWR18_01495"/>
<dbReference type="InterPro" id="IPR010287">
    <property type="entry name" value="DUF892_YciF-like"/>
</dbReference>
<dbReference type="InterPro" id="IPR009078">
    <property type="entry name" value="Ferritin-like_SF"/>
</dbReference>
<evidence type="ECO:0000313" key="2">
    <source>
        <dbReference type="Proteomes" id="UP000186336"/>
    </source>
</evidence>
<dbReference type="SUPFAM" id="SSF47240">
    <property type="entry name" value="Ferritin-like"/>
    <property type="match status" value="1"/>
</dbReference>
<dbReference type="InterPro" id="IPR047114">
    <property type="entry name" value="YciF"/>
</dbReference>
<dbReference type="OrthoDB" id="9795056at2"/>
<evidence type="ECO:0000313" key="1">
    <source>
        <dbReference type="EMBL" id="APX10517.1"/>
    </source>
</evidence>
<dbReference type="Proteomes" id="UP000186336">
    <property type="component" value="Chromosome"/>
</dbReference>
<dbReference type="InterPro" id="IPR012347">
    <property type="entry name" value="Ferritin-like"/>
</dbReference>
<keyword evidence="2" id="KW-1185">Reference proteome</keyword>
<protein>
    <submittedName>
        <fullName evidence="1">Uncharacterized protein</fullName>
    </submittedName>
</protein>
<gene>
    <name evidence="1" type="ORF">BWR18_01495</name>
</gene>
<name>A0A1P8MR15_9RHOB</name>
<dbReference type="PANTHER" id="PTHR30565:SF9">
    <property type="entry name" value="PROTEIN YCIF"/>
    <property type="match status" value="1"/>
</dbReference>
<dbReference type="AlphaFoldDB" id="A0A1P8MR15"/>